<dbReference type="AlphaFoldDB" id="A0A4Y1RIT4"/>
<dbReference type="GO" id="GO:0031048">
    <property type="term" value="P:regulatory ncRNA-mediated heterochromatin formation"/>
    <property type="evidence" value="ECO:0007669"/>
    <property type="project" value="TreeGrafter"/>
</dbReference>
<evidence type="ECO:0008006" key="6">
    <source>
        <dbReference type="Google" id="ProtNLM"/>
    </source>
</evidence>
<feature type="compositionally biased region" description="Basic residues" evidence="4">
    <location>
        <begin position="102"/>
        <end position="118"/>
    </location>
</feature>
<dbReference type="SMART" id="SM00386">
    <property type="entry name" value="HAT"/>
    <property type="match status" value="6"/>
</dbReference>
<dbReference type="GO" id="GO:0006396">
    <property type="term" value="P:RNA processing"/>
    <property type="evidence" value="ECO:0007669"/>
    <property type="project" value="InterPro"/>
</dbReference>
<sequence>MEEKDEQPSESEAAAAAKTSLFPVLPVSQQITSVPHWLSNTSFTTQLSVINDAVISHFKPDPLPSPPPQQEHEEEEVPSQAKPYEMLESSSGSDRSDERDRTTKKKKHKKRKNKRRRERSVERGRGAFADYGSRKSSVRAWADSETKPSKDYFLDSHGDRDNLVFGCLYRMDVARYKPFAEVSGSDFQGLYRWNQTGSTLDRDADVDALDGKLKSAGRYWSAKYMALERHKNLKRARILVPRDLPVTVSGDFIPLTDSQSSNEGVDGDDSLSRTSVVEESWEDEVLRKTREFNKLTREQPHDEKVWLAFAEFQDRVADMQPQKGARLQTLEKKISILEKAAELNPDNEDLLLSLLKAYQRRDSSDVLISRWERILIQHSGSYKLWREFLRVFQGEFSRFKVSDMRKMFAKRKTVLQILLLFEWQAGYQELATALFQAEIEFSLFCPSLLLTEQSKQILFEHFWNSDGARVGEEGALGWSTWLEKEEENRQRVIREETAHDNEGGWTGWSEPLTKNKEYSLKTEKESESNVVVEECQEEFEEEDVKKEEDTEALLKMLGIDVDVGTSGEIKDTSTWIKWSEEELSRDCVQWMPVHARAAISHNVGTPDGEADEHLSRVIMFEDVNEYLFSLSSSEAHAALLAEELSVMNLNPSSCSVTPCRDLAKFLLKSDRQDVLLCGVYARREAFHGNIDHARRVFDMALSSIEGLPLELRSNASLLYFWYAETELGNNNGSGCESSFRAIGVTYSPYKSQPSNLQLLRARQGFKERIRTVQMAWVRGVIDDQSVALICSAALFEELTSGWAAGIEVLDQAFSMVLPGVSDDIEHHLIVLILVMKILKYLSSGRMRENVLQSNLDIGDTRYARIKEIYTYQKTSLINERIVHLFADEASINTPENKKEKILIYSTSICHYRIQIMLWRHRGQSSLSKCWESILQGLQIFPFSPELLNDLIEVGHLYTTPNKLRWVFDDCCQKKPSVVVWLFALSFEMSKGGSQHRIRGLFERALASDRFHNSVVLWRCYIAYEMKVACNPSAARRNFFRAIHACPWSKKLWLDGFLKLNSTLSAKELSDLQEVMRDKELNLRTDIYEILLQDELVL</sequence>
<evidence type="ECO:0000256" key="3">
    <source>
        <dbReference type="ARBA" id="ARBA00023242"/>
    </source>
</evidence>
<dbReference type="Pfam" id="PF08424">
    <property type="entry name" value="NRDE-2"/>
    <property type="match status" value="1"/>
</dbReference>
<proteinExistence type="inferred from homology"/>
<dbReference type="InterPro" id="IPR011990">
    <property type="entry name" value="TPR-like_helical_dom_sf"/>
</dbReference>
<protein>
    <recommendedName>
        <fullName evidence="6">Protein NRDE2 homolog</fullName>
    </recommendedName>
</protein>
<dbReference type="PANTHER" id="PTHR13471">
    <property type="entry name" value="TETRATRICOPEPTIDE-LIKE HELICAL"/>
    <property type="match status" value="1"/>
</dbReference>
<gene>
    <name evidence="5" type="ORF">Prudu_015298</name>
</gene>
<keyword evidence="3" id="KW-0539">Nucleus</keyword>
<feature type="region of interest" description="Disordered" evidence="4">
    <location>
        <begin position="58"/>
        <end position="129"/>
    </location>
</feature>
<dbReference type="InterPro" id="IPR013633">
    <property type="entry name" value="NRDE-2"/>
</dbReference>
<evidence type="ECO:0000256" key="1">
    <source>
        <dbReference type="ARBA" id="ARBA00004123"/>
    </source>
</evidence>
<dbReference type="GO" id="GO:0071013">
    <property type="term" value="C:catalytic step 2 spliceosome"/>
    <property type="evidence" value="ECO:0007669"/>
    <property type="project" value="TreeGrafter"/>
</dbReference>
<dbReference type="EMBL" id="AP019301">
    <property type="protein sequence ID" value="BBH04221.1"/>
    <property type="molecule type" value="Genomic_DNA"/>
</dbReference>
<dbReference type="PANTHER" id="PTHR13471:SF0">
    <property type="entry name" value="NUCLEAR EXOSOME REGULATOR NRDE2"/>
    <property type="match status" value="1"/>
</dbReference>
<dbReference type="GO" id="GO:1902369">
    <property type="term" value="P:negative regulation of RNA catabolic process"/>
    <property type="evidence" value="ECO:0007669"/>
    <property type="project" value="TreeGrafter"/>
</dbReference>
<name>A0A4Y1RIT4_PRUDU</name>
<evidence type="ECO:0000256" key="4">
    <source>
        <dbReference type="SAM" id="MobiDB-lite"/>
    </source>
</evidence>
<organism evidence="5">
    <name type="scientific">Prunus dulcis</name>
    <name type="common">Almond</name>
    <name type="synonym">Amygdalus dulcis</name>
    <dbReference type="NCBI Taxonomy" id="3755"/>
    <lineage>
        <taxon>Eukaryota</taxon>
        <taxon>Viridiplantae</taxon>
        <taxon>Streptophyta</taxon>
        <taxon>Embryophyta</taxon>
        <taxon>Tracheophyta</taxon>
        <taxon>Spermatophyta</taxon>
        <taxon>Magnoliopsida</taxon>
        <taxon>eudicotyledons</taxon>
        <taxon>Gunneridae</taxon>
        <taxon>Pentapetalae</taxon>
        <taxon>rosids</taxon>
        <taxon>fabids</taxon>
        <taxon>Rosales</taxon>
        <taxon>Rosaceae</taxon>
        <taxon>Amygdaloideae</taxon>
        <taxon>Amygdaleae</taxon>
        <taxon>Prunus</taxon>
    </lineage>
</organism>
<dbReference type="SUPFAM" id="SSF48452">
    <property type="entry name" value="TPR-like"/>
    <property type="match status" value="1"/>
</dbReference>
<evidence type="ECO:0000256" key="2">
    <source>
        <dbReference type="ARBA" id="ARBA00009265"/>
    </source>
</evidence>
<dbReference type="Gene3D" id="1.25.40.10">
    <property type="entry name" value="Tetratricopeptide repeat domain"/>
    <property type="match status" value="2"/>
</dbReference>
<dbReference type="InterPro" id="IPR003107">
    <property type="entry name" value="HAT"/>
</dbReference>
<comment type="subcellular location">
    <subcellularLocation>
        <location evidence="1">Nucleus</location>
    </subcellularLocation>
</comment>
<comment type="similarity">
    <text evidence="2">Belongs to the NRDE2 family.</text>
</comment>
<reference evidence="5" key="1">
    <citation type="journal article" date="2019" name="Science">
        <title>Mutation of a bHLH transcription factor allowed almond domestication.</title>
        <authorList>
            <person name="Sanchez-Perez R."/>
            <person name="Pavan S."/>
            <person name="Mazzeo R."/>
            <person name="Moldovan C."/>
            <person name="Aiese Cigliano R."/>
            <person name="Del Cueto J."/>
            <person name="Ricciardi F."/>
            <person name="Lotti C."/>
            <person name="Ricciardi L."/>
            <person name="Dicenta F."/>
            <person name="Lopez-Marques R.L."/>
            <person name="Lindberg Moller B."/>
        </authorList>
    </citation>
    <scope>NUCLEOTIDE SEQUENCE</scope>
</reference>
<evidence type="ECO:0000313" key="5">
    <source>
        <dbReference type="EMBL" id="BBH04221.1"/>
    </source>
</evidence>
<accession>A0A4Y1RIT4</accession>